<accession>A0A1G9UKN9</accession>
<dbReference type="STRING" id="459525.SAMN04488137_0964"/>
<gene>
    <name evidence="1" type="ORF">SAMN04488137_0964</name>
</gene>
<sequence>MKKKNIVFHETLITKKRPSHVSWTPLSDIMDDGAFRIREIHHCPYYGKKRAVHPC</sequence>
<proteinExistence type="predicted"/>
<keyword evidence="2" id="KW-1185">Reference proteome</keyword>
<organism evidence="1 2">
    <name type="scientific">Fictibacillus solisalsi</name>
    <dbReference type="NCBI Taxonomy" id="459525"/>
    <lineage>
        <taxon>Bacteria</taxon>
        <taxon>Bacillati</taxon>
        <taxon>Bacillota</taxon>
        <taxon>Bacilli</taxon>
        <taxon>Bacillales</taxon>
        <taxon>Fictibacillaceae</taxon>
        <taxon>Fictibacillus</taxon>
    </lineage>
</organism>
<reference evidence="2" key="1">
    <citation type="submission" date="2016-10" db="EMBL/GenBank/DDBJ databases">
        <authorList>
            <person name="Varghese N."/>
            <person name="Submissions S."/>
        </authorList>
    </citation>
    <scope>NUCLEOTIDE SEQUENCE [LARGE SCALE GENOMIC DNA]</scope>
    <source>
        <strain evidence="2">CGMCC 1.6854</strain>
    </source>
</reference>
<name>A0A1G9UKN9_9BACL</name>
<protein>
    <submittedName>
        <fullName evidence="1">Uncharacterized protein</fullName>
    </submittedName>
</protein>
<evidence type="ECO:0000313" key="1">
    <source>
        <dbReference type="EMBL" id="SDM60105.1"/>
    </source>
</evidence>
<dbReference type="Proteomes" id="UP000199544">
    <property type="component" value="Unassembled WGS sequence"/>
</dbReference>
<dbReference type="AlphaFoldDB" id="A0A1G9UKN9"/>
<evidence type="ECO:0000313" key="2">
    <source>
        <dbReference type="Proteomes" id="UP000199544"/>
    </source>
</evidence>
<dbReference type="EMBL" id="FNHW01000001">
    <property type="protein sequence ID" value="SDM60105.1"/>
    <property type="molecule type" value="Genomic_DNA"/>
</dbReference>